<accession>A0A150JEQ1</accession>
<dbReference type="PANTHER" id="PTHR30408">
    <property type="entry name" value="TYPE-1 RESTRICTION ENZYME ECOKI SPECIFICITY PROTEIN"/>
    <property type="match status" value="1"/>
</dbReference>
<comment type="similarity">
    <text evidence="1">Belongs to the type-I restriction system S methylase family.</text>
</comment>
<dbReference type="PATRIC" id="fig|1706433.3.peg.1642"/>
<comment type="caution">
    <text evidence="6">The sequence shown here is derived from an EMBL/GenBank/DDBJ whole genome shotgun (WGS) entry which is preliminary data.</text>
</comment>
<evidence type="ECO:0000259" key="4">
    <source>
        <dbReference type="Pfam" id="PF01420"/>
    </source>
</evidence>
<dbReference type="PANTHER" id="PTHR30408:SF12">
    <property type="entry name" value="TYPE I RESTRICTION ENZYME MJAVIII SPECIFICITY SUBUNIT"/>
    <property type="match status" value="1"/>
</dbReference>
<dbReference type="Proteomes" id="UP000092420">
    <property type="component" value="Unassembled WGS sequence"/>
</dbReference>
<dbReference type="SUPFAM" id="SSF116734">
    <property type="entry name" value="DNA methylase specificity domain"/>
    <property type="match status" value="1"/>
</dbReference>
<dbReference type="Pfam" id="PF01420">
    <property type="entry name" value="Methylase_S"/>
    <property type="match status" value="1"/>
</dbReference>
<sequence length="164" mass="18430">MKTTDSEIMPQGYKMTELGALPEEWEVVRLGEVAETYSGGTPSREQKKYFEGKIGWLRSGELNDNYIYLTQECITEEALKKSSAKYVENNTLLIAMYGATVGKVGLAKAKFTINQAICAVKLNEKLWSEFYFFGASGNSMGDMTEGRNLAILEAWKTKNSMRSY</sequence>
<dbReference type="EMBL" id="LNJE01000037">
    <property type="protein sequence ID" value="KYC55700.1"/>
    <property type="molecule type" value="Genomic_DNA"/>
</dbReference>
<gene>
    <name evidence="5" type="ORF">AN188_01603</name>
    <name evidence="6" type="ORF">APG09_01576</name>
</gene>
<organism evidence="6">
    <name type="scientific">Candidatus Methanofastidiosum methylothiophilum</name>
    <dbReference type="NCBI Taxonomy" id="1705564"/>
    <lineage>
        <taxon>Archaea</taxon>
        <taxon>Methanobacteriati</taxon>
        <taxon>Methanobacteriota</taxon>
        <taxon>Stenosarchaea group</taxon>
        <taxon>Candidatus Methanofastidiosia</taxon>
        <taxon>Candidatus Methanofastidiosales</taxon>
        <taxon>Candidatus Methanofastidiosaceae</taxon>
        <taxon>Candidatus Methanofastidiosum</taxon>
    </lineage>
</organism>
<accession>A0A150J4S0</accession>
<name>A0A150JEQ1_9EURY</name>
<evidence type="ECO:0000256" key="1">
    <source>
        <dbReference type="ARBA" id="ARBA00010923"/>
    </source>
</evidence>
<evidence type="ECO:0000313" key="5">
    <source>
        <dbReference type="EMBL" id="KYC52219.1"/>
    </source>
</evidence>
<evidence type="ECO:0000313" key="6">
    <source>
        <dbReference type="EMBL" id="KYC55700.1"/>
    </source>
</evidence>
<dbReference type="Gene3D" id="3.90.220.20">
    <property type="entry name" value="DNA methylase specificity domains"/>
    <property type="match status" value="1"/>
</dbReference>
<dbReference type="GO" id="GO:0003677">
    <property type="term" value="F:DNA binding"/>
    <property type="evidence" value="ECO:0007669"/>
    <property type="project" value="UniProtKB-KW"/>
</dbReference>
<dbReference type="InterPro" id="IPR044946">
    <property type="entry name" value="Restrct_endonuc_typeI_TRD_sf"/>
</dbReference>
<evidence type="ECO:0000256" key="3">
    <source>
        <dbReference type="ARBA" id="ARBA00023125"/>
    </source>
</evidence>
<dbReference type="PATRIC" id="fig|1706435.3.peg.1595"/>
<protein>
    <submittedName>
        <fullName evidence="6">Type-1 restriction enzyme MjaXIP specificity protein</fullName>
    </submittedName>
</protein>
<dbReference type="EMBL" id="LNJB01000050">
    <property type="protein sequence ID" value="KYC52219.1"/>
    <property type="molecule type" value="Genomic_DNA"/>
</dbReference>
<proteinExistence type="inferred from homology"/>
<feature type="domain" description="Type I restriction modification DNA specificity" evidence="4">
    <location>
        <begin position="22"/>
        <end position="133"/>
    </location>
</feature>
<keyword evidence="2" id="KW-0680">Restriction system</keyword>
<keyword evidence="3" id="KW-0238">DNA-binding</keyword>
<evidence type="ECO:0000256" key="2">
    <source>
        <dbReference type="ARBA" id="ARBA00022747"/>
    </source>
</evidence>
<dbReference type="InterPro" id="IPR052021">
    <property type="entry name" value="Type-I_RS_S_subunit"/>
</dbReference>
<reference evidence="6 7" key="1">
    <citation type="journal article" date="2016" name="ISME J.">
        <title>Chasing the elusive Euryarchaeota class WSA2: genomes reveal a uniquely fastidious methyl-reducing methanogen.</title>
        <authorList>
            <person name="Nobu M.K."/>
            <person name="Narihiro T."/>
            <person name="Kuroda K."/>
            <person name="Mei R."/>
            <person name="Liu W.T."/>
        </authorList>
    </citation>
    <scope>NUCLEOTIDE SEQUENCE [LARGE SCALE GENOMIC DNA]</scope>
    <source>
        <strain evidence="5">ADurb1013_Bin02101</strain>
        <strain evidence="6">ADurb1213_Bin02801</strain>
    </source>
</reference>
<accession>A0A150JCH5</accession>
<dbReference type="GO" id="GO:0009307">
    <property type="term" value="P:DNA restriction-modification system"/>
    <property type="evidence" value="ECO:0007669"/>
    <property type="project" value="UniProtKB-KW"/>
</dbReference>
<dbReference type="AlphaFoldDB" id="A0A150JEQ1"/>
<evidence type="ECO:0000313" key="7">
    <source>
        <dbReference type="Proteomes" id="UP000092420"/>
    </source>
</evidence>
<dbReference type="InterPro" id="IPR000055">
    <property type="entry name" value="Restrct_endonuc_typeI_TRD"/>
</dbReference>